<evidence type="ECO:0000313" key="7">
    <source>
        <dbReference type="Proteomes" id="UP000749559"/>
    </source>
</evidence>
<dbReference type="EMBL" id="CAIIXF020000005">
    <property type="protein sequence ID" value="CAH1784152.1"/>
    <property type="molecule type" value="Genomic_DNA"/>
</dbReference>
<name>A0A8S4NRI9_OWEFU</name>
<comment type="caution">
    <text evidence="3">Lacks conserved residue(s) required for the propagation of feature annotation.</text>
</comment>
<keyword evidence="2" id="KW-0964">Secreted</keyword>
<dbReference type="SMART" id="SM00284">
    <property type="entry name" value="OLF"/>
    <property type="match status" value="3"/>
</dbReference>
<dbReference type="InterPro" id="IPR003112">
    <property type="entry name" value="Olfac-like_dom"/>
</dbReference>
<evidence type="ECO:0000256" key="3">
    <source>
        <dbReference type="PROSITE-ProRule" id="PRU00446"/>
    </source>
</evidence>
<feature type="domain" description="Olfactomedin-like" evidence="5">
    <location>
        <begin position="793"/>
        <end position="1048"/>
    </location>
</feature>
<evidence type="ECO:0000259" key="5">
    <source>
        <dbReference type="PROSITE" id="PS51132"/>
    </source>
</evidence>
<comment type="subcellular location">
    <subcellularLocation>
        <location evidence="1">Secreted</location>
    </subcellularLocation>
</comment>
<keyword evidence="4" id="KW-0732">Signal</keyword>
<feature type="signal peptide" evidence="4">
    <location>
        <begin position="1"/>
        <end position="21"/>
    </location>
</feature>
<organism evidence="6 7">
    <name type="scientific">Owenia fusiformis</name>
    <name type="common">Polychaete worm</name>
    <dbReference type="NCBI Taxonomy" id="6347"/>
    <lineage>
        <taxon>Eukaryota</taxon>
        <taxon>Metazoa</taxon>
        <taxon>Spiralia</taxon>
        <taxon>Lophotrochozoa</taxon>
        <taxon>Annelida</taxon>
        <taxon>Polychaeta</taxon>
        <taxon>Sedentaria</taxon>
        <taxon>Canalipalpata</taxon>
        <taxon>Sabellida</taxon>
        <taxon>Oweniida</taxon>
        <taxon>Oweniidae</taxon>
        <taxon>Owenia</taxon>
    </lineage>
</organism>
<evidence type="ECO:0000256" key="4">
    <source>
        <dbReference type="SAM" id="SignalP"/>
    </source>
</evidence>
<accession>A0A8S4NRI9</accession>
<dbReference type="PANTHER" id="PTHR23192:SF87">
    <property type="entry name" value="AMASSIN-3"/>
    <property type="match status" value="1"/>
</dbReference>
<evidence type="ECO:0000256" key="2">
    <source>
        <dbReference type="ARBA" id="ARBA00022525"/>
    </source>
</evidence>
<dbReference type="OrthoDB" id="6058931at2759"/>
<proteinExistence type="predicted"/>
<dbReference type="Pfam" id="PF02191">
    <property type="entry name" value="OLF"/>
    <property type="match status" value="3"/>
</dbReference>
<dbReference type="PANTHER" id="PTHR23192">
    <property type="entry name" value="OLFACTOMEDIN-RELATED"/>
    <property type="match status" value="1"/>
</dbReference>
<dbReference type="PROSITE" id="PS51132">
    <property type="entry name" value="OLF"/>
    <property type="match status" value="3"/>
</dbReference>
<dbReference type="GO" id="GO:0007165">
    <property type="term" value="P:signal transduction"/>
    <property type="evidence" value="ECO:0007669"/>
    <property type="project" value="TreeGrafter"/>
</dbReference>
<feature type="domain" description="Olfactomedin-like" evidence="5">
    <location>
        <begin position="519"/>
        <end position="774"/>
    </location>
</feature>
<evidence type="ECO:0000313" key="6">
    <source>
        <dbReference type="EMBL" id="CAH1784152.1"/>
    </source>
</evidence>
<dbReference type="Proteomes" id="UP000749559">
    <property type="component" value="Unassembled WGS sequence"/>
</dbReference>
<sequence length="1320" mass="145725">MMENLFIIAFIVIGLSTDVHAIDNADGQTTDKKIHPRLAELARIAVELKLDLERVTEKIESKLPGKTVKEWIGVANSMLMYMLSKSLQFASTSPKGSPQATAIWKFRKDILKQFQLDLKNMKKEKSKAGMMKFLSSYKRLCNELKEWIDDNNVSPSKTATEHPCLTQVPCPTQEPCPTQVPCPTQEPCPTREPCPTCPTQELCPTCPTQELCPTREPCPTQEPCPTCPTQEPCPTCPTQEPCPTCPTQEPCPTCPTQEPCPTTPFNSSGLTTFGQTSEVSTFHIYPTSENSTQTTPSCSSSTAMVLSIGNAVDLKSGLGSHGWWFVDPMDSTAWVMKGYTANTLERYTNEMSLSGTPIETITLEFIPGKCELLVWDKGVLQKMRITFDDNEVTTKPTPRTTRDIPTLSCGTSNTMVLSIGNAVDLKSGLGSHGWWFVDPIDSTAWVMKGYMANTLERYTNEMSLSGSPIETITFEFIPGKCELLVWDKGVLQKMRITFNDIEVTTKPTPRTTRDIPTLSCGTSNTMVLSIGNAVDLKSGLGSHGWWFVDPIDSTAWVMKGFTANTLERYANEMSLSGSPIETITLGQSCDGTGHAIYAGYFYCNLANSNRVVKIQISTKENVGEGALTDAGFHNTYHYQWGGYSDIDLALDTGNQLYAIYGSKQNGGNYAIAHLDIDTLVIVRKWQLNVKKIGSGNSFMANGMLYILNSYSSPTYFTHRFDTKTSRLTSLSPSELRYPGPKKGYINALEFIPGKCELLVWDNGVLQKLPITFDDIEVTTKPTPRTTSDLPTLSCGSSTAMVLSIRNAVDLKSGLGTHGWWFVDAIDSTAWVTKGYSKVNTLERYTNEMSLSGNHEIITLGQACDGTGHVIYAGFFYCNLANSNRVVKIQISTKENVGEVALTDAGFHNTYPYSWGGYSDIDLALDTGNQLYAIYGSKQNGGNYAIAHLDIDTLLIIKTWQLNVKKRGSGNSFMANRMLYILNSYSSPTYFTHRFDTRTSRLTSLSPSELRYPGPKKGYINSLEFIPGKCELLVWDNGVVQKLAITFDDIEVTTKPTPKTTRDIPTLSCGTSNTMVLSIGNAVDLKSGLGTHGWWFVDPIDSTAWVMKGFTANTLERYANEMSLSGSPIETITLEQSCDGTGHVIYAGFFYCNLANSNRVVKIQISTKENVGEVALTDAGFRNTYHYQWGGYTDIDLALDTGNQLYAIYGSKQNGGNYAIAHLDIDTLVIVKTWQLNVKKRGSGNSFMANGMLYILNSYSSPTYFTHRFDTTTSSLTSLSSSGLRYPGPKKGYINALEFIPGKCEILVWDNGVLQKMSVSF</sequence>
<protein>
    <recommendedName>
        <fullName evidence="5">Olfactomedin-like domain-containing protein</fullName>
    </recommendedName>
</protein>
<dbReference type="GO" id="GO:0005615">
    <property type="term" value="C:extracellular space"/>
    <property type="evidence" value="ECO:0007669"/>
    <property type="project" value="TreeGrafter"/>
</dbReference>
<comment type="caution">
    <text evidence="6">The sequence shown here is derived from an EMBL/GenBank/DDBJ whole genome shotgun (WGS) entry which is preliminary data.</text>
</comment>
<gene>
    <name evidence="6" type="ORF">OFUS_LOCUS10398</name>
</gene>
<feature type="chain" id="PRO_5035768250" description="Olfactomedin-like domain-containing protein" evidence="4">
    <location>
        <begin position="22"/>
        <end position="1320"/>
    </location>
</feature>
<evidence type="ECO:0000256" key="1">
    <source>
        <dbReference type="ARBA" id="ARBA00004613"/>
    </source>
</evidence>
<feature type="domain" description="Olfactomedin-like" evidence="5">
    <location>
        <begin position="1067"/>
        <end position="1320"/>
    </location>
</feature>
<keyword evidence="7" id="KW-1185">Reference proteome</keyword>
<reference evidence="6" key="1">
    <citation type="submission" date="2022-03" db="EMBL/GenBank/DDBJ databases">
        <authorList>
            <person name="Martin C."/>
        </authorList>
    </citation>
    <scope>NUCLEOTIDE SEQUENCE</scope>
</reference>
<dbReference type="InterPro" id="IPR050605">
    <property type="entry name" value="Olfactomedin-like_domain"/>
</dbReference>